<protein>
    <submittedName>
        <fullName evidence="2">ADP-ribosylglycohydrolase family protein</fullName>
    </submittedName>
</protein>
<organism evidence="2 3">
    <name type="scientific">Pyramidobacter porci</name>
    <dbReference type="NCBI Taxonomy" id="2605789"/>
    <lineage>
        <taxon>Bacteria</taxon>
        <taxon>Thermotogati</taxon>
        <taxon>Synergistota</taxon>
        <taxon>Synergistia</taxon>
        <taxon>Synergistales</taxon>
        <taxon>Dethiosulfovibrionaceae</taxon>
        <taxon>Pyramidobacter</taxon>
    </lineage>
</organism>
<dbReference type="Pfam" id="PF03747">
    <property type="entry name" value="ADP_ribosyl_GH"/>
    <property type="match status" value="1"/>
</dbReference>
<evidence type="ECO:0000256" key="1">
    <source>
        <dbReference type="PIRSR" id="PIRSR605502-1"/>
    </source>
</evidence>
<dbReference type="RefSeq" id="WP_154528066.1">
    <property type="nucleotide sequence ID" value="NZ_VUNH01000002.1"/>
</dbReference>
<dbReference type="Gene3D" id="1.10.4080.10">
    <property type="entry name" value="ADP-ribosylation/Crystallin J1"/>
    <property type="match status" value="1"/>
</dbReference>
<dbReference type="EMBL" id="VUNH01000002">
    <property type="protein sequence ID" value="MST54958.1"/>
    <property type="molecule type" value="Genomic_DNA"/>
</dbReference>
<gene>
    <name evidence="2" type="ORF">FYJ74_02685</name>
</gene>
<feature type="binding site" evidence="1">
    <location>
        <position position="214"/>
    </location>
    <ligand>
        <name>Mg(2+)</name>
        <dbReference type="ChEBI" id="CHEBI:18420"/>
        <label>1</label>
    </ligand>
</feature>
<dbReference type="InterPro" id="IPR005502">
    <property type="entry name" value="Ribosyl_crysJ1"/>
</dbReference>
<comment type="cofactor">
    <cofactor evidence="1">
        <name>Mg(2+)</name>
        <dbReference type="ChEBI" id="CHEBI:18420"/>
    </cofactor>
    <text evidence="1">Binds 2 magnesium ions per subunit.</text>
</comment>
<keyword evidence="1" id="KW-0460">Magnesium</keyword>
<accession>A0A6L5YAA1</accession>
<feature type="binding site" evidence="1">
    <location>
        <position position="36"/>
    </location>
    <ligand>
        <name>Mg(2+)</name>
        <dbReference type="ChEBI" id="CHEBI:18420"/>
        <label>1</label>
    </ligand>
</feature>
<dbReference type="SUPFAM" id="SSF101478">
    <property type="entry name" value="ADP-ribosylglycohydrolase"/>
    <property type="match status" value="1"/>
</dbReference>
<name>A0A6L5YAA1_9BACT</name>
<proteinExistence type="predicted"/>
<sequence>MLGAILGDFCGAQYESRRSRYDGSRPLLNDGCRFTDDSILTFATAETLLGGDRSAESFARGYMEWGRAYPGRGYGRGFRLWLQNGELVENNSFGNGSAMRVAPVGWAARTLDEALELACASALYTHGHPEGVKGAQIIAAAVFMLRRGASGDELKNYLETTFGCDLSTPLAQIMAQGYAFSATCQGSVPQAVRCFLESSSYEDAIVKALMLNGDTDTQADMAGSLAQVRSGVPEAMRAAALAAMDERMKAVLLAFEERFLNGVRL</sequence>
<dbReference type="PANTHER" id="PTHR16222">
    <property type="entry name" value="ADP-RIBOSYLGLYCOHYDROLASE"/>
    <property type="match status" value="1"/>
</dbReference>
<dbReference type="GO" id="GO:0016787">
    <property type="term" value="F:hydrolase activity"/>
    <property type="evidence" value="ECO:0007669"/>
    <property type="project" value="UniProtKB-KW"/>
</dbReference>
<evidence type="ECO:0000313" key="2">
    <source>
        <dbReference type="EMBL" id="MST54958.1"/>
    </source>
</evidence>
<dbReference type="PANTHER" id="PTHR16222:SF12">
    <property type="entry name" value="ADP-RIBOSYLGLYCOHYDROLASE-RELATED"/>
    <property type="match status" value="1"/>
</dbReference>
<feature type="binding site" evidence="1">
    <location>
        <position position="216"/>
    </location>
    <ligand>
        <name>Mg(2+)</name>
        <dbReference type="ChEBI" id="CHEBI:18420"/>
        <label>1</label>
    </ligand>
</feature>
<dbReference type="GO" id="GO:0046872">
    <property type="term" value="F:metal ion binding"/>
    <property type="evidence" value="ECO:0007669"/>
    <property type="project" value="UniProtKB-KW"/>
</dbReference>
<evidence type="ECO:0000313" key="3">
    <source>
        <dbReference type="Proteomes" id="UP000473699"/>
    </source>
</evidence>
<comment type="caution">
    <text evidence="2">The sequence shown here is derived from an EMBL/GenBank/DDBJ whole genome shotgun (WGS) entry which is preliminary data.</text>
</comment>
<keyword evidence="3" id="KW-1185">Reference proteome</keyword>
<feature type="binding site" evidence="1">
    <location>
        <position position="217"/>
    </location>
    <ligand>
        <name>Mg(2+)</name>
        <dbReference type="ChEBI" id="CHEBI:18420"/>
        <label>1</label>
    </ligand>
</feature>
<feature type="binding site" evidence="1">
    <location>
        <position position="37"/>
    </location>
    <ligand>
        <name>Mg(2+)</name>
        <dbReference type="ChEBI" id="CHEBI:18420"/>
        <label>1</label>
    </ligand>
</feature>
<dbReference type="InterPro" id="IPR036705">
    <property type="entry name" value="Ribosyl_crysJ1_sf"/>
</dbReference>
<keyword evidence="2" id="KW-0378">Hydrolase</keyword>
<reference evidence="2 3" key="1">
    <citation type="submission" date="2019-08" db="EMBL/GenBank/DDBJ databases">
        <title>In-depth cultivation of the pig gut microbiome towards novel bacterial diversity and tailored functional studies.</title>
        <authorList>
            <person name="Wylensek D."/>
            <person name="Hitch T.C.A."/>
            <person name="Clavel T."/>
        </authorList>
    </citation>
    <scope>NUCLEOTIDE SEQUENCE [LARGE SCALE GENOMIC DNA]</scope>
    <source>
        <strain evidence="2 3">SM-530-WT-4B</strain>
    </source>
</reference>
<dbReference type="InterPro" id="IPR050792">
    <property type="entry name" value="ADP-ribosylglycohydrolase"/>
</dbReference>
<dbReference type="Proteomes" id="UP000473699">
    <property type="component" value="Unassembled WGS sequence"/>
</dbReference>
<dbReference type="AlphaFoldDB" id="A0A6L5YAA1"/>
<feature type="binding site" evidence="1">
    <location>
        <position position="35"/>
    </location>
    <ligand>
        <name>Mg(2+)</name>
        <dbReference type="ChEBI" id="CHEBI:18420"/>
        <label>1</label>
    </ligand>
</feature>
<keyword evidence="1" id="KW-0479">Metal-binding</keyword>